<evidence type="ECO:0000256" key="15">
    <source>
        <dbReference type="ARBA" id="ARBA00047915"/>
    </source>
</evidence>
<evidence type="ECO:0000256" key="5">
    <source>
        <dbReference type="ARBA" id="ARBA00015153"/>
    </source>
</evidence>
<keyword evidence="21" id="KW-1185">Reference proteome</keyword>
<comment type="similarity">
    <text evidence="3">Belongs to the JHDM1 histone demethylase family.</text>
</comment>
<evidence type="ECO:0000256" key="11">
    <source>
        <dbReference type="ARBA" id="ARBA00023015"/>
    </source>
</evidence>
<evidence type="ECO:0000256" key="13">
    <source>
        <dbReference type="ARBA" id="ARBA00023242"/>
    </source>
</evidence>
<feature type="domain" description="JmjC" evidence="19">
    <location>
        <begin position="266"/>
        <end position="425"/>
    </location>
</feature>
<dbReference type="InterPro" id="IPR003347">
    <property type="entry name" value="JmjC_dom"/>
</dbReference>
<dbReference type="Pfam" id="PF02373">
    <property type="entry name" value="JmjC"/>
    <property type="match status" value="1"/>
</dbReference>
<protein>
    <recommendedName>
        <fullName evidence="5">JmjC domain-containing histone demethylation protein 1</fullName>
        <ecNumber evidence="4">1.14.11.27</ecNumber>
    </recommendedName>
    <alternativeName>
        <fullName evidence="14">[Histone-H3]-lysine-36 demethylase 1</fullName>
    </alternativeName>
</protein>
<dbReference type="PROSITE" id="PS51184">
    <property type="entry name" value="JMJC"/>
    <property type="match status" value="1"/>
</dbReference>
<evidence type="ECO:0000256" key="1">
    <source>
        <dbReference type="ARBA" id="ARBA00001954"/>
    </source>
</evidence>
<keyword evidence="12" id="KW-0804">Transcription</keyword>
<keyword evidence="7 16" id="KW-0863">Zinc-finger</keyword>
<feature type="compositionally biased region" description="Basic and acidic residues" evidence="17">
    <location>
        <begin position="578"/>
        <end position="594"/>
    </location>
</feature>
<dbReference type="SMART" id="SM00558">
    <property type="entry name" value="JmjC"/>
    <property type="match status" value="1"/>
</dbReference>
<organism evidence="20 21">
    <name type="scientific">Psilocybe cyanescens</name>
    <dbReference type="NCBI Taxonomy" id="93625"/>
    <lineage>
        <taxon>Eukaryota</taxon>
        <taxon>Fungi</taxon>
        <taxon>Dikarya</taxon>
        <taxon>Basidiomycota</taxon>
        <taxon>Agaricomycotina</taxon>
        <taxon>Agaricomycetes</taxon>
        <taxon>Agaricomycetidae</taxon>
        <taxon>Agaricales</taxon>
        <taxon>Agaricineae</taxon>
        <taxon>Strophariaceae</taxon>
        <taxon>Psilocybe</taxon>
    </lineage>
</organism>
<dbReference type="InterPro" id="IPR050690">
    <property type="entry name" value="JHDM1_Histone_Demethylase"/>
</dbReference>
<feature type="compositionally biased region" description="Basic and acidic residues" evidence="17">
    <location>
        <begin position="39"/>
        <end position="55"/>
    </location>
</feature>
<evidence type="ECO:0000313" key="21">
    <source>
        <dbReference type="Proteomes" id="UP000283269"/>
    </source>
</evidence>
<evidence type="ECO:0000256" key="17">
    <source>
        <dbReference type="SAM" id="MobiDB-lite"/>
    </source>
</evidence>
<evidence type="ECO:0000256" key="14">
    <source>
        <dbReference type="ARBA" id="ARBA00031083"/>
    </source>
</evidence>
<dbReference type="GO" id="GO:0140680">
    <property type="term" value="F:histone H3K36me/H3K36me2 demethylase activity"/>
    <property type="evidence" value="ECO:0007669"/>
    <property type="project" value="UniProtKB-EC"/>
</dbReference>
<keyword evidence="9" id="KW-0560">Oxidoreductase</keyword>
<dbReference type="InParanoid" id="A0A409WI95"/>
<dbReference type="OrthoDB" id="5876800at2759"/>
<proteinExistence type="inferred from homology"/>
<evidence type="ECO:0000256" key="3">
    <source>
        <dbReference type="ARBA" id="ARBA00008037"/>
    </source>
</evidence>
<feature type="region of interest" description="Disordered" evidence="17">
    <location>
        <begin position="1"/>
        <end position="64"/>
    </location>
</feature>
<evidence type="ECO:0000256" key="6">
    <source>
        <dbReference type="ARBA" id="ARBA00022723"/>
    </source>
</evidence>
<feature type="region of interest" description="Disordered" evidence="17">
    <location>
        <begin position="578"/>
        <end position="614"/>
    </location>
</feature>
<name>A0A409WI95_PSICY</name>
<evidence type="ECO:0000256" key="9">
    <source>
        <dbReference type="ARBA" id="ARBA00023002"/>
    </source>
</evidence>
<dbReference type="GO" id="GO:0005634">
    <property type="term" value="C:nucleus"/>
    <property type="evidence" value="ECO:0007669"/>
    <property type="project" value="UniProtKB-SubCell"/>
</dbReference>
<evidence type="ECO:0000259" key="19">
    <source>
        <dbReference type="PROSITE" id="PS51184"/>
    </source>
</evidence>
<dbReference type="InterPro" id="IPR019786">
    <property type="entry name" value="Zinc_finger_PHD-type_CS"/>
</dbReference>
<dbReference type="GO" id="GO:0008270">
    <property type="term" value="F:zinc ion binding"/>
    <property type="evidence" value="ECO:0007669"/>
    <property type="project" value="UniProtKB-KW"/>
</dbReference>
<dbReference type="EMBL" id="NHYD01003425">
    <property type="protein sequence ID" value="PPQ78170.1"/>
    <property type="molecule type" value="Genomic_DNA"/>
</dbReference>
<dbReference type="Gene3D" id="2.60.120.650">
    <property type="entry name" value="Cupin"/>
    <property type="match status" value="1"/>
</dbReference>
<dbReference type="PROSITE" id="PS50016">
    <property type="entry name" value="ZF_PHD_2"/>
    <property type="match status" value="1"/>
</dbReference>
<evidence type="ECO:0000256" key="10">
    <source>
        <dbReference type="ARBA" id="ARBA00023004"/>
    </source>
</evidence>
<evidence type="ECO:0000256" key="7">
    <source>
        <dbReference type="ARBA" id="ARBA00022771"/>
    </source>
</evidence>
<dbReference type="InterPro" id="IPR011011">
    <property type="entry name" value="Znf_FYVE_PHD"/>
</dbReference>
<dbReference type="SMART" id="SM00249">
    <property type="entry name" value="PHD"/>
    <property type="match status" value="1"/>
</dbReference>
<dbReference type="SUPFAM" id="SSF51197">
    <property type="entry name" value="Clavaminate synthase-like"/>
    <property type="match status" value="1"/>
</dbReference>
<evidence type="ECO:0000259" key="18">
    <source>
        <dbReference type="PROSITE" id="PS50016"/>
    </source>
</evidence>
<comment type="caution">
    <text evidence="20">The sequence shown here is derived from an EMBL/GenBank/DDBJ whole genome shotgun (WGS) entry which is preliminary data.</text>
</comment>
<comment type="cofactor">
    <cofactor evidence="1">
        <name>Fe(2+)</name>
        <dbReference type="ChEBI" id="CHEBI:29033"/>
    </cofactor>
</comment>
<evidence type="ECO:0000256" key="4">
    <source>
        <dbReference type="ARBA" id="ARBA00013246"/>
    </source>
</evidence>
<dbReference type="PANTHER" id="PTHR23123">
    <property type="entry name" value="PHD/F-BOX CONTAINING PROTEIN"/>
    <property type="match status" value="1"/>
</dbReference>
<keyword evidence="6" id="KW-0479">Metal-binding</keyword>
<gene>
    <name evidence="20" type="ORF">CVT25_015503</name>
</gene>
<dbReference type="PROSITE" id="PS01359">
    <property type="entry name" value="ZF_PHD_1"/>
    <property type="match status" value="1"/>
</dbReference>
<dbReference type="SUPFAM" id="SSF57903">
    <property type="entry name" value="FYVE/PHD zinc finger"/>
    <property type="match status" value="1"/>
</dbReference>
<reference evidence="20 21" key="1">
    <citation type="journal article" date="2018" name="Evol. Lett.">
        <title>Horizontal gene cluster transfer increased hallucinogenic mushroom diversity.</title>
        <authorList>
            <person name="Reynolds H.T."/>
            <person name="Vijayakumar V."/>
            <person name="Gluck-Thaler E."/>
            <person name="Korotkin H.B."/>
            <person name="Matheny P.B."/>
            <person name="Slot J.C."/>
        </authorList>
    </citation>
    <scope>NUCLEOTIDE SEQUENCE [LARGE SCALE GENOMIC DNA]</scope>
    <source>
        <strain evidence="20 21">2631</strain>
    </source>
</reference>
<evidence type="ECO:0000256" key="12">
    <source>
        <dbReference type="ARBA" id="ARBA00023163"/>
    </source>
</evidence>
<evidence type="ECO:0000256" key="2">
    <source>
        <dbReference type="ARBA" id="ARBA00004123"/>
    </source>
</evidence>
<dbReference type="Pfam" id="PF00628">
    <property type="entry name" value="PHD"/>
    <property type="match status" value="1"/>
</dbReference>
<dbReference type="AlphaFoldDB" id="A0A409WI95"/>
<sequence>MAPAKRRSSNRNSLKAPLITAADTESPLTTPIHTPEPTANDHDEHSGAPEEANAHDDDDSEQRCPACTDATRELMHGSRKENWIECDNCNTWYHWRCVGNGEDVRNIAKWYCEACTKADPTRIMTLKPPARKSSRKRTQRDYANLNSGLGSDPNRFLRMLETKEIKPDSFKRMKGSELESWLEDDETAMREPIVIEQPEGLGMKMPPRDLTVEHVAEYIGEDSPLEVMDVASQSTAPGWNLGKWADYVELEPSKREKILNVISLEISGTELANMILPPKIVRDLDWVENFWPSTRKGKNNAYPKVQLYCLMGVAGAWTDWHIDFAGSSVYYHILHGSKVFYFIRPTPANLAAYEKWSGSELQYQTWLGDMVDEVYKIELIEGNTMIIPSGWIHAVHTPVDTLVFGGNFLHSYDVATQLRVREIEIATQVPKKFTFPIRPCDRLRLLEMLILCCRLCWYVGDKYLRDLKSASGASYSPRVLNGILTLAEFLVSEARVLETGSETAKKEAKESVPTDRVKDGPSVARELRWRVKQAMGYPSDDEGGKSVVVGNKRKRMDDGGEMSHFRNFRPKTWDLSAMEKAEESTREAQAKKPEDGEELDQTWISGDPEGGDRATVRTNVEKVSKVRRTGRGIERHWIERRVEEWSWQ</sequence>
<evidence type="ECO:0000256" key="16">
    <source>
        <dbReference type="PROSITE-ProRule" id="PRU00146"/>
    </source>
</evidence>
<dbReference type="EC" id="1.14.11.27" evidence="4"/>
<dbReference type="InterPro" id="IPR019787">
    <property type="entry name" value="Znf_PHD-finger"/>
</dbReference>
<comment type="catalytic activity">
    <reaction evidence="15">
        <text>N(6),N(6)-dimethyl-L-lysyl(36)-[histone H3] + 2 2-oxoglutarate + 2 O2 = L-lysyl(36)-[histone H3] + 2 formaldehyde + 2 succinate + 2 CO2</text>
        <dbReference type="Rhea" id="RHEA:42032"/>
        <dbReference type="Rhea" id="RHEA-COMP:9785"/>
        <dbReference type="Rhea" id="RHEA-COMP:9787"/>
        <dbReference type="ChEBI" id="CHEBI:15379"/>
        <dbReference type="ChEBI" id="CHEBI:16526"/>
        <dbReference type="ChEBI" id="CHEBI:16810"/>
        <dbReference type="ChEBI" id="CHEBI:16842"/>
        <dbReference type="ChEBI" id="CHEBI:29969"/>
        <dbReference type="ChEBI" id="CHEBI:30031"/>
        <dbReference type="ChEBI" id="CHEBI:61976"/>
        <dbReference type="EC" id="1.14.11.27"/>
    </reaction>
</comment>
<evidence type="ECO:0000256" key="8">
    <source>
        <dbReference type="ARBA" id="ARBA00022833"/>
    </source>
</evidence>
<dbReference type="InterPro" id="IPR001965">
    <property type="entry name" value="Znf_PHD"/>
</dbReference>
<evidence type="ECO:0000313" key="20">
    <source>
        <dbReference type="EMBL" id="PPQ78170.1"/>
    </source>
</evidence>
<comment type="subcellular location">
    <subcellularLocation>
        <location evidence="2">Nucleus</location>
    </subcellularLocation>
</comment>
<keyword evidence="11" id="KW-0805">Transcription regulation</keyword>
<accession>A0A409WI95</accession>
<feature type="domain" description="PHD-type" evidence="18">
    <location>
        <begin position="61"/>
        <end position="118"/>
    </location>
</feature>
<dbReference type="STRING" id="93625.A0A409WI95"/>
<keyword evidence="13" id="KW-0539">Nucleus</keyword>
<dbReference type="Proteomes" id="UP000283269">
    <property type="component" value="Unassembled WGS sequence"/>
</dbReference>
<keyword evidence="10" id="KW-0408">Iron</keyword>
<keyword evidence="8" id="KW-0862">Zinc</keyword>